<dbReference type="Pfam" id="PF18962">
    <property type="entry name" value="Por_Secre_tail"/>
    <property type="match status" value="1"/>
</dbReference>
<proteinExistence type="predicted"/>
<protein>
    <recommendedName>
        <fullName evidence="1">Secretion system C-terminal sorting domain-containing protein</fullName>
    </recommendedName>
</protein>
<dbReference type="AlphaFoldDB" id="A0A660SLM5"/>
<name>A0A660SLM5_UNCW3</name>
<evidence type="ECO:0000259" key="1">
    <source>
        <dbReference type="Pfam" id="PF18962"/>
    </source>
</evidence>
<dbReference type="InterPro" id="IPR026444">
    <property type="entry name" value="Secre_tail"/>
</dbReference>
<organism evidence="2 3">
    <name type="scientific">candidate division WOR-3 bacterium</name>
    <dbReference type="NCBI Taxonomy" id="2052148"/>
    <lineage>
        <taxon>Bacteria</taxon>
        <taxon>Bacteria division WOR-3</taxon>
    </lineage>
</organism>
<dbReference type="Proteomes" id="UP000268469">
    <property type="component" value="Unassembled WGS sequence"/>
</dbReference>
<comment type="caution">
    <text evidence="2">The sequence shown here is derived from an EMBL/GenBank/DDBJ whole genome shotgun (WGS) entry which is preliminary data.</text>
</comment>
<sequence>TLLVEIERLTGSEATVALLLLYEYEPIRRGGGPQGSGGDQGLPAKTGLISLYPTLVSDGFTICYGLARPEVVLIDLYDSSGRRVKEIIRKEPSGYHRLSIPTGDLSAGVYFLNFQIGEYQRIEKVVVIR</sequence>
<evidence type="ECO:0000313" key="3">
    <source>
        <dbReference type="Proteomes" id="UP000268469"/>
    </source>
</evidence>
<dbReference type="EMBL" id="QNBE01000003">
    <property type="protein sequence ID" value="RKX71694.1"/>
    <property type="molecule type" value="Genomic_DNA"/>
</dbReference>
<evidence type="ECO:0000313" key="2">
    <source>
        <dbReference type="EMBL" id="RKX71694.1"/>
    </source>
</evidence>
<feature type="non-terminal residue" evidence="2">
    <location>
        <position position="1"/>
    </location>
</feature>
<accession>A0A660SLM5</accession>
<dbReference type="NCBIfam" id="TIGR04183">
    <property type="entry name" value="Por_Secre_tail"/>
    <property type="match status" value="1"/>
</dbReference>
<reference evidence="2 3" key="1">
    <citation type="submission" date="2018-06" db="EMBL/GenBank/DDBJ databases">
        <title>Extensive metabolic versatility and redundancy in microbially diverse, dynamic hydrothermal sediments.</title>
        <authorList>
            <person name="Dombrowski N."/>
            <person name="Teske A."/>
            <person name="Baker B.J."/>
        </authorList>
    </citation>
    <scope>NUCLEOTIDE SEQUENCE [LARGE SCALE GENOMIC DNA]</scope>
    <source>
        <strain evidence="2">B36_G15</strain>
    </source>
</reference>
<feature type="domain" description="Secretion system C-terminal sorting" evidence="1">
    <location>
        <begin position="52"/>
        <end position="127"/>
    </location>
</feature>
<gene>
    <name evidence="2" type="ORF">DRP53_00480</name>
</gene>